<dbReference type="AlphaFoldDB" id="A0AAW2UDH3"/>
<reference evidence="2" key="1">
    <citation type="submission" date="2020-06" db="EMBL/GenBank/DDBJ databases">
        <authorList>
            <person name="Li T."/>
            <person name="Hu X."/>
            <person name="Zhang T."/>
            <person name="Song X."/>
            <person name="Zhang H."/>
            <person name="Dai N."/>
            <person name="Sheng W."/>
            <person name="Hou X."/>
            <person name="Wei L."/>
        </authorList>
    </citation>
    <scope>NUCLEOTIDE SEQUENCE</scope>
    <source>
        <strain evidence="2">G02</strain>
        <tissue evidence="2">Leaf</tissue>
    </source>
</reference>
<reference evidence="2" key="2">
    <citation type="journal article" date="2024" name="Plant">
        <title>Genomic evolution and insights into agronomic trait innovations of Sesamum species.</title>
        <authorList>
            <person name="Miao H."/>
            <person name="Wang L."/>
            <person name="Qu L."/>
            <person name="Liu H."/>
            <person name="Sun Y."/>
            <person name="Le M."/>
            <person name="Wang Q."/>
            <person name="Wei S."/>
            <person name="Zheng Y."/>
            <person name="Lin W."/>
            <person name="Duan Y."/>
            <person name="Cao H."/>
            <person name="Xiong S."/>
            <person name="Wang X."/>
            <person name="Wei L."/>
            <person name="Li C."/>
            <person name="Ma Q."/>
            <person name="Ju M."/>
            <person name="Zhao R."/>
            <person name="Li G."/>
            <person name="Mu C."/>
            <person name="Tian Q."/>
            <person name="Mei H."/>
            <person name="Zhang T."/>
            <person name="Gao T."/>
            <person name="Zhang H."/>
        </authorList>
    </citation>
    <scope>NUCLEOTIDE SEQUENCE</scope>
    <source>
        <strain evidence="2">G02</strain>
    </source>
</reference>
<dbReference type="EMBL" id="JACGWJ010000006">
    <property type="protein sequence ID" value="KAL0413606.1"/>
    <property type="molecule type" value="Genomic_DNA"/>
</dbReference>
<accession>A0AAW2UDH3</accession>
<comment type="caution">
    <text evidence="2">The sequence shown here is derived from an EMBL/GenBank/DDBJ whole genome shotgun (WGS) entry which is preliminary data.</text>
</comment>
<gene>
    <name evidence="2" type="ORF">Sradi_1562300</name>
</gene>
<proteinExistence type="predicted"/>
<name>A0AAW2UDH3_SESRA</name>
<evidence type="ECO:0000313" key="2">
    <source>
        <dbReference type="EMBL" id="KAL0413606.1"/>
    </source>
</evidence>
<organism evidence="2">
    <name type="scientific">Sesamum radiatum</name>
    <name type="common">Black benniseed</name>
    <dbReference type="NCBI Taxonomy" id="300843"/>
    <lineage>
        <taxon>Eukaryota</taxon>
        <taxon>Viridiplantae</taxon>
        <taxon>Streptophyta</taxon>
        <taxon>Embryophyta</taxon>
        <taxon>Tracheophyta</taxon>
        <taxon>Spermatophyta</taxon>
        <taxon>Magnoliopsida</taxon>
        <taxon>eudicotyledons</taxon>
        <taxon>Gunneridae</taxon>
        <taxon>Pentapetalae</taxon>
        <taxon>asterids</taxon>
        <taxon>lamiids</taxon>
        <taxon>Lamiales</taxon>
        <taxon>Pedaliaceae</taxon>
        <taxon>Sesamum</taxon>
    </lineage>
</organism>
<feature type="region of interest" description="Disordered" evidence="1">
    <location>
        <begin position="95"/>
        <end position="124"/>
    </location>
</feature>
<sequence length="124" mass="14295">MAEESSVYDHCVQMLSFVKKLEDLKTGIENDIYIDVFLQSFPPSYDPFVVNYNMNGFKKFIPKLINILVQEIRACGHVGKASTSKNDKRAWCWKKKKSKTKGQPMIENQLSRPQPLAKGKRKKV</sequence>
<evidence type="ECO:0008006" key="3">
    <source>
        <dbReference type="Google" id="ProtNLM"/>
    </source>
</evidence>
<evidence type="ECO:0000256" key="1">
    <source>
        <dbReference type="SAM" id="MobiDB-lite"/>
    </source>
</evidence>
<protein>
    <recommendedName>
        <fullName evidence="3">UBN2 domain-containing protein</fullName>
    </recommendedName>
</protein>
<dbReference type="Pfam" id="PF14223">
    <property type="entry name" value="Retrotran_gag_2"/>
    <property type="match status" value="1"/>
</dbReference>